<dbReference type="InterPro" id="IPR002156">
    <property type="entry name" value="RNaseH_domain"/>
</dbReference>
<dbReference type="SUPFAM" id="SSF53098">
    <property type="entry name" value="Ribonuclease H-like"/>
    <property type="match status" value="1"/>
</dbReference>
<dbReference type="AlphaFoldDB" id="A0AAE2BV83"/>
<dbReference type="PANTHER" id="PTHR47723">
    <property type="entry name" value="OS05G0353850 PROTEIN"/>
    <property type="match status" value="1"/>
</dbReference>
<comment type="caution">
    <text evidence="2">The sequence shown here is derived from an EMBL/GenBank/DDBJ whole genome shotgun (WGS) entry which is preliminary data.</text>
</comment>
<dbReference type="InterPro" id="IPR036397">
    <property type="entry name" value="RNaseH_sf"/>
</dbReference>
<evidence type="ECO:0000313" key="2">
    <source>
        <dbReference type="EMBL" id="KAK4399036.1"/>
    </source>
</evidence>
<proteinExistence type="predicted"/>
<dbReference type="InterPro" id="IPR053151">
    <property type="entry name" value="RNase_H-like"/>
</dbReference>
<dbReference type="EMBL" id="JACGWL010000007">
    <property type="protein sequence ID" value="KAK4399036.1"/>
    <property type="molecule type" value="Genomic_DNA"/>
</dbReference>
<dbReference type="Pfam" id="PF13456">
    <property type="entry name" value="RVT_3"/>
    <property type="match status" value="1"/>
</dbReference>
<reference evidence="2" key="2">
    <citation type="journal article" date="2024" name="Plant">
        <title>Genomic evolution and insights into agronomic trait innovations of Sesamum species.</title>
        <authorList>
            <person name="Miao H."/>
            <person name="Wang L."/>
            <person name="Qu L."/>
            <person name="Liu H."/>
            <person name="Sun Y."/>
            <person name="Le M."/>
            <person name="Wang Q."/>
            <person name="Wei S."/>
            <person name="Zheng Y."/>
            <person name="Lin W."/>
            <person name="Duan Y."/>
            <person name="Cao H."/>
            <person name="Xiong S."/>
            <person name="Wang X."/>
            <person name="Wei L."/>
            <person name="Li C."/>
            <person name="Ma Q."/>
            <person name="Ju M."/>
            <person name="Zhao R."/>
            <person name="Li G."/>
            <person name="Mu C."/>
            <person name="Tian Q."/>
            <person name="Mei H."/>
            <person name="Zhang T."/>
            <person name="Gao T."/>
            <person name="Zhang H."/>
        </authorList>
    </citation>
    <scope>NUCLEOTIDE SEQUENCE</scope>
    <source>
        <strain evidence="2">K16</strain>
    </source>
</reference>
<name>A0AAE2BV83_9LAMI</name>
<dbReference type="Gene3D" id="3.30.420.10">
    <property type="entry name" value="Ribonuclease H-like superfamily/Ribonuclease H"/>
    <property type="match status" value="1"/>
</dbReference>
<dbReference type="PANTHER" id="PTHR47723:SF23">
    <property type="entry name" value="REVERSE TRANSCRIPTASE-LIKE PROTEIN"/>
    <property type="match status" value="1"/>
</dbReference>
<dbReference type="InterPro" id="IPR012337">
    <property type="entry name" value="RNaseH-like_sf"/>
</dbReference>
<organism evidence="2 3">
    <name type="scientific">Sesamum angolense</name>
    <dbReference type="NCBI Taxonomy" id="2727404"/>
    <lineage>
        <taxon>Eukaryota</taxon>
        <taxon>Viridiplantae</taxon>
        <taxon>Streptophyta</taxon>
        <taxon>Embryophyta</taxon>
        <taxon>Tracheophyta</taxon>
        <taxon>Spermatophyta</taxon>
        <taxon>Magnoliopsida</taxon>
        <taxon>eudicotyledons</taxon>
        <taxon>Gunneridae</taxon>
        <taxon>Pentapetalae</taxon>
        <taxon>asterids</taxon>
        <taxon>lamiids</taxon>
        <taxon>Lamiales</taxon>
        <taxon>Pedaliaceae</taxon>
        <taxon>Sesamum</taxon>
    </lineage>
</organism>
<reference evidence="2" key="1">
    <citation type="submission" date="2020-06" db="EMBL/GenBank/DDBJ databases">
        <authorList>
            <person name="Li T."/>
            <person name="Hu X."/>
            <person name="Zhang T."/>
            <person name="Song X."/>
            <person name="Zhang H."/>
            <person name="Dai N."/>
            <person name="Sheng W."/>
            <person name="Hou X."/>
            <person name="Wei L."/>
        </authorList>
    </citation>
    <scope>NUCLEOTIDE SEQUENCE</scope>
    <source>
        <strain evidence="2">K16</strain>
        <tissue evidence="2">Leaf</tissue>
    </source>
</reference>
<protein>
    <recommendedName>
        <fullName evidence="1">RNase H type-1 domain-containing protein</fullName>
    </recommendedName>
</protein>
<gene>
    <name evidence="2" type="ORF">Sango_1379100</name>
</gene>
<dbReference type="GO" id="GO:0004523">
    <property type="term" value="F:RNA-DNA hybrid ribonuclease activity"/>
    <property type="evidence" value="ECO:0007669"/>
    <property type="project" value="InterPro"/>
</dbReference>
<sequence length="286" mass="32700">MIVSAEAWLHAWHYTSLFVASTSPRKGQIARTSYSTMGNHLDSTQPNSLTLRYTLVTSIEAIRPSLHCLIHCRNGLQNWIRSKFGHYCNTSEQLVEAIRRPILQVLARNWHKEAVHVTWEKPENGWTKLNYDGSCKCKTGNSSIGGIFRDHNADFLLGYAESIGQSNSTIAELAALLRGLEIVLENGWSDVWLEGDSKSLVDIIAKRRPIRCTKVQVYVARINLMIPEIKNCVLTHIYREGNRTADRFAQMGHQLKKPQIWRHAPPNEVLRLLHEDKQGKTVLRRR</sequence>
<accession>A0AAE2BV83</accession>
<keyword evidence="3" id="KW-1185">Reference proteome</keyword>
<dbReference type="CDD" id="cd06222">
    <property type="entry name" value="RNase_H_like"/>
    <property type="match status" value="1"/>
</dbReference>
<dbReference type="InterPro" id="IPR044730">
    <property type="entry name" value="RNase_H-like_dom_plant"/>
</dbReference>
<dbReference type="Proteomes" id="UP001289374">
    <property type="component" value="Unassembled WGS sequence"/>
</dbReference>
<dbReference type="GO" id="GO:0003676">
    <property type="term" value="F:nucleic acid binding"/>
    <property type="evidence" value="ECO:0007669"/>
    <property type="project" value="InterPro"/>
</dbReference>
<evidence type="ECO:0000313" key="3">
    <source>
        <dbReference type="Proteomes" id="UP001289374"/>
    </source>
</evidence>
<feature type="domain" description="RNase H type-1" evidence="1">
    <location>
        <begin position="130"/>
        <end position="251"/>
    </location>
</feature>
<evidence type="ECO:0000259" key="1">
    <source>
        <dbReference type="Pfam" id="PF13456"/>
    </source>
</evidence>